<protein>
    <submittedName>
        <fullName evidence="4">Response regulator</fullName>
    </submittedName>
</protein>
<evidence type="ECO:0000259" key="3">
    <source>
        <dbReference type="PROSITE" id="PS50110"/>
    </source>
</evidence>
<proteinExistence type="predicted"/>
<comment type="caution">
    <text evidence="4">The sequence shown here is derived from an EMBL/GenBank/DDBJ whole genome shotgun (WGS) entry which is preliminary data.</text>
</comment>
<organism evidence="4 5">
    <name type="scientific">Reichenbachiella ulvae</name>
    <dbReference type="NCBI Taxonomy" id="2980104"/>
    <lineage>
        <taxon>Bacteria</taxon>
        <taxon>Pseudomonadati</taxon>
        <taxon>Bacteroidota</taxon>
        <taxon>Cytophagia</taxon>
        <taxon>Cytophagales</taxon>
        <taxon>Reichenbachiellaceae</taxon>
        <taxon>Reichenbachiella</taxon>
    </lineage>
</organism>
<dbReference type="EMBL" id="JAOYOD010000001">
    <property type="protein sequence ID" value="MCV9387410.1"/>
    <property type="molecule type" value="Genomic_DNA"/>
</dbReference>
<sequence length="129" mass="15102">MRKHEVDVLIIDDDNISRFLIANTIRSSHEDICLMEAHSPQMALNYLTRREENWPKIILCDINMPVMTGWDMLHKLSYQCCKHPETKIFMVSSSECKDDINQLKSNPRILALLKKPLSFGDVDYIFDFL</sequence>
<dbReference type="RefSeq" id="WP_264138232.1">
    <property type="nucleotide sequence ID" value="NZ_JAOYOD010000001.1"/>
</dbReference>
<name>A0ABT3CUN4_9BACT</name>
<dbReference type="PANTHER" id="PTHR44591">
    <property type="entry name" value="STRESS RESPONSE REGULATOR PROTEIN 1"/>
    <property type="match status" value="1"/>
</dbReference>
<feature type="modified residue" description="4-aspartylphosphate" evidence="2">
    <location>
        <position position="61"/>
    </location>
</feature>
<evidence type="ECO:0000313" key="4">
    <source>
        <dbReference type="EMBL" id="MCV9387410.1"/>
    </source>
</evidence>
<dbReference type="InterPro" id="IPR001789">
    <property type="entry name" value="Sig_transdc_resp-reg_receiver"/>
</dbReference>
<evidence type="ECO:0000256" key="1">
    <source>
        <dbReference type="ARBA" id="ARBA00022553"/>
    </source>
</evidence>
<dbReference type="InterPro" id="IPR050595">
    <property type="entry name" value="Bact_response_regulator"/>
</dbReference>
<dbReference type="Proteomes" id="UP001300692">
    <property type="component" value="Unassembled WGS sequence"/>
</dbReference>
<gene>
    <name evidence="4" type="ORF">N7U62_12090</name>
</gene>
<feature type="domain" description="Response regulatory" evidence="3">
    <location>
        <begin position="7"/>
        <end position="129"/>
    </location>
</feature>
<keyword evidence="1 2" id="KW-0597">Phosphoprotein</keyword>
<keyword evidence="5" id="KW-1185">Reference proteome</keyword>
<dbReference type="Pfam" id="PF00072">
    <property type="entry name" value="Response_reg"/>
    <property type="match status" value="1"/>
</dbReference>
<dbReference type="PROSITE" id="PS50110">
    <property type="entry name" value="RESPONSE_REGULATORY"/>
    <property type="match status" value="1"/>
</dbReference>
<dbReference type="SMART" id="SM00448">
    <property type="entry name" value="REC"/>
    <property type="match status" value="1"/>
</dbReference>
<dbReference type="PANTHER" id="PTHR44591:SF3">
    <property type="entry name" value="RESPONSE REGULATORY DOMAIN-CONTAINING PROTEIN"/>
    <property type="match status" value="1"/>
</dbReference>
<dbReference type="SUPFAM" id="SSF52172">
    <property type="entry name" value="CheY-like"/>
    <property type="match status" value="1"/>
</dbReference>
<dbReference type="Gene3D" id="3.40.50.2300">
    <property type="match status" value="1"/>
</dbReference>
<evidence type="ECO:0000313" key="5">
    <source>
        <dbReference type="Proteomes" id="UP001300692"/>
    </source>
</evidence>
<accession>A0ABT3CUN4</accession>
<reference evidence="4 5" key="1">
    <citation type="submission" date="2022-10" db="EMBL/GenBank/DDBJ databases">
        <title>Comparative genomics and taxonomic characterization of three novel marine species of genus Reichenbachiella exhibiting antioxidant and polysaccharide degradation activities.</title>
        <authorList>
            <person name="Muhammad N."/>
            <person name="Lee Y.-J."/>
            <person name="Ko J."/>
            <person name="Kim S.-G."/>
        </authorList>
    </citation>
    <scope>NUCLEOTIDE SEQUENCE [LARGE SCALE GENOMIC DNA]</scope>
    <source>
        <strain evidence="4 5">ABR2-5</strain>
    </source>
</reference>
<dbReference type="InterPro" id="IPR011006">
    <property type="entry name" value="CheY-like_superfamily"/>
</dbReference>
<evidence type="ECO:0000256" key="2">
    <source>
        <dbReference type="PROSITE-ProRule" id="PRU00169"/>
    </source>
</evidence>